<name>A0A7I8L9A0_SPIIN</name>
<proteinExistence type="predicted"/>
<dbReference type="OrthoDB" id="1931687at2759"/>
<evidence type="ECO:0000313" key="2">
    <source>
        <dbReference type="EMBL" id="CAA7406206.1"/>
    </source>
</evidence>
<keyword evidence="3" id="KW-1185">Reference proteome</keyword>
<gene>
    <name evidence="2" type="ORF">SI8410_12016884</name>
</gene>
<feature type="domain" description="DUF4219" evidence="1">
    <location>
        <begin position="9"/>
        <end position="33"/>
    </location>
</feature>
<evidence type="ECO:0000259" key="1">
    <source>
        <dbReference type="Pfam" id="PF13961"/>
    </source>
</evidence>
<evidence type="ECO:0000313" key="3">
    <source>
        <dbReference type="Proteomes" id="UP000663760"/>
    </source>
</evidence>
<dbReference type="Proteomes" id="UP000663760">
    <property type="component" value="Chromosome 12"/>
</dbReference>
<accession>A0A7I8L9A0</accession>
<protein>
    <recommendedName>
        <fullName evidence="1">DUF4219 domain-containing protein</fullName>
    </recommendedName>
</protein>
<sequence>MHIGTFLILTRSNYQVWATRMRLHLEGLELWDVAEIENAPRKKDRQVMSIIFSTISDKITRELEVEKFARETWQLLKVKERSGKSFHG</sequence>
<dbReference type="Pfam" id="PF13961">
    <property type="entry name" value="DUF4219"/>
    <property type="match status" value="1"/>
</dbReference>
<dbReference type="InterPro" id="IPR025314">
    <property type="entry name" value="DUF4219"/>
</dbReference>
<organism evidence="2 3">
    <name type="scientific">Spirodela intermedia</name>
    <name type="common">Intermediate duckweed</name>
    <dbReference type="NCBI Taxonomy" id="51605"/>
    <lineage>
        <taxon>Eukaryota</taxon>
        <taxon>Viridiplantae</taxon>
        <taxon>Streptophyta</taxon>
        <taxon>Embryophyta</taxon>
        <taxon>Tracheophyta</taxon>
        <taxon>Spermatophyta</taxon>
        <taxon>Magnoliopsida</taxon>
        <taxon>Liliopsida</taxon>
        <taxon>Araceae</taxon>
        <taxon>Lemnoideae</taxon>
        <taxon>Spirodela</taxon>
    </lineage>
</organism>
<dbReference type="EMBL" id="LR746275">
    <property type="protein sequence ID" value="CAA7406206.1"/>
    <property type="molecule type" value="Genomic_DNA"/>
</dbReference>
<dbReference type="AlphaFoldDB" id="A0A7I8L9A0"/>
<reference evidence="2" key="1">
    <citation type="submission" date="2020-02" db="EMBL/GenBank/DDBJ databases">
        <authorList>
            <person name="Scholz U."/>
            <person name="Mascher M."/>
            <person name="Fiebig A."/>
        </authorList>
    </citation>
    <scope>NUCLEOTIDE SEQUENCE</scope>
</reference>